<dbReference type="Proteomes" id="UP000185839">
    <property type="component" value="Unassembled WGS sequence"/>
</dbReference>
<sequence length="386" mass="45132">MKKYITVAFVSLFSLGVYAQDNPTNKETDNKISFLERHNDQLNIFFHIQSSFDVVSEQSKETDMAFKARQFRLEIKGNLTDKLFYRFRQRLNKPTNPQSLDNLGKATDYIYVGYKATDKITLITGKQRQAWGGFEFDLNAINVHEYSDFINAMDNSMMGGTIIYTPFKNQEFQFQITNNRNSYLEDIYGDLSAQGIEQSHSPLAYVINWNGSFLNKRFQTRWAYGIQTEAKNNYSKMITLGTKYNLEQFQLTFDFMNADEKIDRLGIATKDGAKWLEQNNQKIFRDVTYNTLILKAEFQPKPEWNIFAKGMYETTSVKDVVNYDDDFRKAYGYMGGVEYLPFKDQDLRLFLAYIGRKYVYTKAIPTLHDFNTDRVSLGVMYRIKAF</sequence>
<keyword evidence="1" id="KW-0732">Signal</keyword>
<feature type="chain" id="PRO_5013156639" evidence="1">
    <location>
        <begin position="20"/>
        <end position="386"/>
    </location>
</feature>
<dbReference type="OrthoDB" id="846879at2"/>
<dbReference type="Pfam" id="PF07396">
    <property type="entry name" value="Porin_O_P"/>
    <property type="match status" value="1"/>
</dbReference>
<feature type="signal peptide" evidence="1">
    <location>
        <begin position="1"/>
        <end position="19"/>
    </location>
</feature>
<name>A0A1N7MLU6_9FLAO</name>
<dbReference type="InterPro" id="IPR010870">
    <property type="entry name" value="Porin_O/P"/>
</dbReference>
<gene>
    <name evidence="2" type="ORF">SAMN05421789_10964</name>
</gene>
<dbReference type="RefSeq" id="WP_076387385.1">
    <property type="nucleotide sequence ID" value="NZ_FTOI01000009.1"/>
</dbReference>
<protein>
    <submittedName>
        <fullName evidence="2">Phosphate-selective porin O and P</fullName>
    </submittedName>
</protein>
<reference evidence="3" key="1">
    <citation type="submission" date="2017-01" db="EMBL/GenBank/DDBJ databases">
        <authorList>
            <person name="Varghese N."/>
            <person name="Submissions S."/>
        </authorList>
    </citation>
    <scope>NUCLEOTIDE SEQUENCE [LARGE SCALE GENOMIC DNA]</scope>
    <source>
        <strain evidence="3">DSM 23145</strain>
    </source>
</reference>
<accession>A0A1N7MLU6</accession>
<dbReference type="STRING" id="713588.SAMN05421789_10964"/>
<dbReference type="SUPFAM" id="SSF56935">
    <property type="entry name" value="Porins"/>
    <property type="match status" value="1"/>
</dbReference>
<keyword evidence="3" id="KW-1185">Reference proteome</keyword>
<evidence type="ECO:0000313" key="2">
    <source>
        <dbReference type="EMBL" id="SIS87067.1"/>
    </source>
</evidence>
<proteinExistence type="predicted"/>
<evidence type="ECO:0000256" key="1">
    <source>
        <dbReference type="SAM" id="SignalP"/>
    </source>
</evidence>
<evidence type="ECO:0000313" key="3">
    <source>
        <dbReference type="Proteomes" id="UP000185839"/>
    </source>
</evidence>
<dbReference type="AlphaFoldDB" id="A0A1N7MLU6"/>
<organism evidence="2 3">
    <name type="scientific">Kaistella chaponensis</name>
    <dbReference type="NCBI Taxonomy" id="713588"/>
    <lineage>
        <taxon>Bacteria</taxon>
        <taxon>Pseudomonadati</taxon>
        <taxon>Bacteroidota</taxon>
        <taxon>Flavobacteriia</taxon>
        <taxon>Flavobacteriales</taxon>
        <taxon>Weeksellaceae</taxon>
        <taxon>Chryseobacterium group</taxon>
        <taxon>Kaistella</taxon>
    </lineage>
</organism>
<dbReference type="EMBL" id="FTOI01000009">
    <property type="protein sequence ID" value="SIS87067.1"/>
    <property type="molecule type" value="Genomic_DNA"/>
</dbReference>